<comment type="similarity">
    <text evidence="6">Belongs to the RbsD / FucU family. RbsD subfamily.</text>
</comment>
<dbReference type="OrthoDB" id="9805009at2"/>
<dbReference type="InterPro" id="IPR023750">
    <property type="entry name" value="RbsD-like_sf"/>
</dbReference>
<keyword evidence="4 6" id="KW-0413">Isomerase</keyword>
<keyword evidence="3 6" id="KW-0963">Cytoplasm</keyword>
<dbReference type="GO" id="GO:0016872">
    <property type="term" value="F:intramolecular lyase activity"/>
    <property type="evidence" value="ECO:0007669"/>
    <property type="project" value="UniProtKB-UniRule"/>
</dbReference>
<feature type="active site" description="Proton donor" evidence="6">
    <location>
        <position position="20"/>
    </location>
</feature>
<comment type="subcellular location">
    <subcellularLocation>
        <location evidence="6">Cytoplasm</location>
    </subcellularLocation>
</comment>
<dbReference type="PANTHER" id="PTHR37831:SF1">
    <property type="entry name" value="D-RIBOSE PYRANASE"/>
    <property type="match status" value="1"/>
</dbReference>
<comment type="pathway">
    <text evidence="6">Carbohydrate metabolism; D-ribose degradation; D-ribose 5-phosphate from beta-D-ribopyranose: step 1/2.</text>
</comment>
<accession>A0A1G8MI99</accession>
<feature type="binding site" evidence="6">
    <location>
        <position position="106"/>
    </location>
    <ligand>
        <name>substrate</name>
    </ligand>
</feature>
<comment type="subunit">
    <text evidence="6">Homodecamer.</text>
</comment>
<dbReference type="GO" id="GO:0019303">
    <property type="term" value="P:D-ribose catabolic process"/>
    <property type="evidence" value="ECO:0007669"/>
    <property type="project" value="UniProtKB-UniRule"/>
</dbReference>
<comment type="function">
    <text evidence="6">Catalyzes the interconversion of beta-pyran and beta-furan forms of D-ribose.</text>
</comment>
<dbReference type="UniPathway" id="UPA00916">
    <property type="reaction ID" value="UER00888"/>
</dbReference>
<dbReference type="AlphaFoldDB" id="A0A1G8MI99"/>
<feature type="binding site" evidence="6">
    <location>
        <begin position="128"/>
        <end position="130"/>
    </location>
    <ligand>
        <name>substrate</name>
    </ligand>
</feature>
<evidence type="ECO:0000256" key="4">
    <source>
        <dbReference type="ARBA" id="ARBA00023235"/>
    </source>
</evidence>
<dbReference type="Proteomes" id="UP000198525">
    <property type="component" value="Unassembled WGS sequence"/>
</dbReference>
<dbReference type="InterPro" id="IPR023064">
    <property type="entry name" value="D-ribose_pyranase"/>
</dbReference>
<protein>
    <recommendedName>
        <fullName evidence="2 6">D-ribose pyranase</fullName>
        <ecNumber evidence="2 6">5.4.99.62</ecNumber>
    </recommendedName>
</protein>
<dbReference type="EMBL" id="FNES01000001">
    <property type="protein sequence ID" value="SDI67646.1"/>
    <property type="molecule type" value="Genomic_DNA"/>
</dbReference>
<gene>
    <name evidence="6" type="primary">rbsD</name>
    <name evidence="7" type="ORF">SAMN04487954_10112</name>
</gene>
<evidence type="ECO:0000256" key="5">
    <source>
        <dbReference type="ARBA" id="ARBA00023277"/>
    </source>
</evidence>
<dbReference type="NCBIfam" id="NF008761">
    <property type="entry name" value="PRK11797.1"/>
    <property type="match status" value="1"/>
</dbReference>
<evidence type="ECO:0000313" key="7">
    <source>
        <dbReference type="EMBL" id="SDI67646.1"/>
    </source>
</evidence>
<reference evidence="7 8" key="1">
    <citation type="submission" date="2016-10" db="EMBL/GenBank/DDBJ databases">
        <authorList>
            <person name="de Groot N.N."/>
        </authorList>
    </citation>
    <scope>NUCLEOTIDE SEQUENCE [LARGE SCALE GENOMIC DNA]</scope>
    <source>
        <strain evidence="7 8">CGMCC 1.6133</strain>
    </source>
</reference>
<comment type="catalytic activity">
    <reaction evidence="1 6">
        <text>beta-D-ribopyranose = beta-D-ribofuranose</text>
        <dbReference type="Rhea" id="RHEA:25432"/>
        <dbReference type="ChEBI" id="CHEBI:27476"/>
        <dbReference type="ChEBI" id="CHEBI:47002"/>
        <dbReference type="EC" id="5.4.99.62"/>
    </reaction>
</comment>
<evidence type="ECO:0000256" key="3">
    <source>
        <dbReference type="ARBA" id="ARBA00022490"/>
    </source>
</evidence>
<evidence type="ECO:0000256" key="2">
    <source>
        <dbReference type="ARBA" id="ARBA00012862"/>
    </source>
</evidence>
<dbReference type="EC" id="5.4.99.62" evidence="2 6"/>
<dbReference type="GO" id="GO:0062193">
    <property type="term" value="F:D-ribose pyranase activity"/>
    <property type="evidence" value="ECO:0007669"/>
    <property type="project" value="UniProtKB-EC"/>
</dbReference>
<name>A0A1G8MI99_9GAMM</name>
<dbReference type="RefSeq" id="WP_089681843.1">
    <property type="nucleotide sequence ID" value="NZ_FNES01000001.1"/>
</dbReference>
<keyword evidence="5 6" id="KW-0119">Carbohydrate metabolism</keyword>
<dbReference type="HAMAP" id="MF_01661">
    <property type="entry name" value="D_rib_pyranase"/>
    <property type="match status" value="1"/>
</dbReference>
<dbReference type="GO" id="GO:0048029">
    <property type="term" value="F:monosaccharide binding"/>
    <property type="evidence" value="ECO:0007669"/>
    <property type="project" value="InterPro"/>
</dbReference>
<keyword evidence="8" id="KW-1185">Reference proteome</keyword>
<dbReference type="STRING" id="376427.SAMN04487954_10112"/>
<sequence length="139" mass="15082">MKRRGLLNAPLSRLIAELGHTDILVIADAGLPIPPGVPRVDLALRPGLPGFLEVFDVLADELCVEGATLAQEIREANSGLHDQVERRLEALEQRDGRSLARDFVSHDAFKRLLPSARAVIRTGECSPYANIALHSGVAF</sequence>
<dbReference type="Pfam" id="PF05025">
    <property type="entry name" value="RbsD_FucU"/>
    <property type="match status" value="1"/>
</dbReference>
<organism evidence="7 8">
    <name type="scientific">Billgrantia gudaonensis</name>
    <dbReference type="NCBI Taxonomy" id="376427"/>
    <lineage>
        <taxon>Bacteria</taxon>
        <taxon>Pseudomonadati</taxon>
        <taxon>Pseudomonadota</taxon>
        <taxon>Gammaproteobacteria</taxon>
        <taxon>Oceanospirillales</taxon>
        <taxon>Halomonadaceae</taxon>
        <taxon>Billgrantia</taxon>
    </lineage>
</organism>
<dbReference type="GO" id="GO:0005829">
    <property type="term" value="C:cytosol"/>
    <property type="evidence" value="ECO:0007669"/>
    <property type="project" value="TreeGrafter"/>
</dbReference>
<dbReference type="PANTHER" id="PTHR37831">
    <property type="entry name" value="D-RIBOSE PYRANASE"/>
    <property type="match status" value="1"/>
</dbReference>
<evidence type="ECO:0000313" key="8">
    <source>
        <dbReference type="Proteomes" id="UP000198525"/>
    </source>
</evidence>
<dbReference type="SUPFAM" id="SSF102546">
    <property type="entry name" value="RbsD-like"/>
    <property type="match status" value="1"/>
</dbReference>
<dbReference type="Gene3D" id="3.40.1650.10">
    <property type="entry name" value="RbsD-like domain"/>
    <property type="match status" value="1"/>
</dbReference>
<evidence type="ECO:0000256" key="1">
    <source>
        <dbReference type="ARBA" id="ARBA00000223"/>
    </source>
</evidence>
<proteinExistence type="inferred from homology"/>
<dbReference type="InterPro" id="IPR007721">
    <property type="entry name" value="RbsD_FucU"/>
</dbReference>
<feature type="binding site" evidence="6">
    <location>
        <position position="28"/>
    </location>
    <ligand>
        <name>substrate</name>
    </ligand>
</feature>
<evidence type="ECO:0000256" key="6">
    <source>
        <dbReference type="HAMAP-Rule" id="MF_01661"/>
    </source>
</evidence>